<feature type="compositionally biased region" description="Low complexity" evidence="1">
    <location>
        <begin position="62"/>
        <end position="75"/>
    </location>
</feature>
<feature type="compositionally biased region" description="Basic and acidic residues" evidence="1">
    <location>
        <begin position="76"/>
        <end position="91"/>
    </location>
</feature>
<evidence type="ECO:0000256" key="1">
    <source>
        <dbReference type="SAM" id="MobiDB-lite"/>
    </source>
</evidence>
<feature type="compositionally biased region" description="Basic and acidic residues" evidence="1">
    <location>
        <begin position="21"/>
        <end position="30"/>
    </location>
</feature>
<sequence length="291" mass="32026">MPRCAPGRARDRPAQPQRRGRGGDRRRPGDHGGAGPQRGGPGPPVPVVVRRGRSRRPPRPRPAAAPRRPGPGTDQDLGRGRDDRLLRRDAAGRQPLRAGRGGARRPAGWRHGGRAVRREPPREPVRARPRRRARGLHARRVTGGRGPPLRGVLLHRRRRRPRRRDPEPVPARDPGRAGCTRRGGTAAHHAPHPSARPGRRAARAAAAGRGRRLGRRTHPDRAGPPRRGRPGAGRHVVRADLHRRPTGHGQRPAHRARRREQLGARQRPGTALPAGRDLPTGPRRHRAGRCP</sequence>
<gene>
    <name evidence="2" type="ORF">ENKNEFLB_02172</name>
</gene>
<dbReference type="Proteomes" id="UP000679307">
    <property type="component" value="Chromosome"/>
</dbReference>
<evidence type="ECO:0000313" key="3">
    <source>
        <dbReference type="Proteomes" id="UP000679307"/>
    </source>
</evidence>
<keyword evidence="3" id="KW-1185">Reference proteome</keyword>
<protein>
    <submittedName>
        <fullName evidence="2">Uncharacterized protein</fullName>
    </submittedName>
</protein>
<name>A0ABX8EGX3_9ACTN</name>
<feature type="region of interest" description="Disordered" evidence="1">
    <location>
        <begin position="1"/>
        <end position="291"/>
    </location>
</feature>
<feature type="compositionally biased region" description="Basic residues" evidence="1">
    <location>
        <begin position="153"/>
        <end position="163"/>
    </location>
</feature>
<evidence type="ECO:0000313" key="2">
    <source>
        <dbReference type="EMBL" id="QVT79782.1"/>
    </source>
</evidence>
<feature type="compositionally biased region" description="Gly residues" evidence="1">
    <location>
        <begin position="31"/>
        <end position="40"/>
    </location>
</feature>
<feature type="compositionally biased region" description="Basic residues" evidence="1">
    <location>
        <begin position="282"/>
        <end position="291"/>
    </location>
</feature>
<accession>A0ABX8EGX3</accession>
<organism evidence="2 3">
    <name type="scientific">Nocardioides aquaticus</name>
    <dbReference type="NCBI Taxonomy" id="160826"/>
    <lineage>
        <taxon>Bacteria</taxon>
        <taxon>Bacillati</taxon>
        <taxon>Actinomycetota</taxon>
        <taxon>Actinomycetes</taxon>
        <taxon>Propionibacteriales</taxon>
        <taxon>Nocardioidaceae</taxon>
        <taxon>Nocardioides</taxon>
    </lineage>
</organism>
<reference evidence="2 3" key="1">
    <citation type="submission" date="2021-05" db="EMBL/GenBank/DDBJ databases">
        <title>Complete genome of Nocardioides aquaticus KCTC 9944T isolated from meromictic and hypersaline Ekho Lake, Antarctica.</title>
        <authorList>
            <person name="Hwang K."/>
            <person name="Kim K.M."/>
            <person name="Choe H."/>
        </authorList>
    </citation>
    <scope>NUCLEOTIDE SEQUENCE [LARGE SCALE GENOMIC DNA]</scope>
    <source>
        <strain evidence="2 3">KCTC 9944</strain>
    </source>
</reference>
<feature type="compositionally biased region" description="Basic residues" evidence="1">
    <location>
        <begin position="127"/>
        <end position="142"/>
    </location>
</feature>
<feature type="compositionally biased region" description="Basic residues" evidence="1">
    <location>
        <begin position="50"/>
        <end position="59"/>
    </location>
</feature>
<feature type="compositionally biased region" description="Basic and acidic residues" evidence="1">
    <location>
        <begin position="116"/>
        <end position="126"/>
    </location>
</feature>
<dbReference type="EMBL" id="CP075371">
    <property type="protein sequence ID" value="QVT79782.1"/>
    <property type="molecule type" value="Genomic_DNA"/>
</dbReference>
<feature type="compositionally biased region" description="Low complexity" evidence="1">
    <location>
        <begin position="176"/>
        <end position="196"/>
    </location>
</feature>
<proteinExistence type="predicted"/>